<keyword evidence="4" id="KW-0949">S-adenosyl-L-methionine</keyword>
<dbReference type="Pfam" id="PF12161">
    <property type="entry name" value="HsdM_N"/>
    <property type="match status" value="1"/>
</dbReference>
<organism evidence="9 10">
    <name type="scientific">Paenarthrobacter ureafaciens</name>
    <dbReference type="NCBI Taxonomy" id="37931"/>
    <lineage>
        <taxon>Bacteria</taxon>
        <taxon>Bacillati</taxon>
        <taxon>Actinomycetota</taxon>
        <taxon>Actinomycetes</taxon>
        <taxon>Micrococcales</taxon>
        <taxon>Micrococcaceae</taxon>
        <taxon>Paenarthrobacter</taxon>
    </lineage>
</organism>
<keyword evidence="2" id="KW-0489">Methyltransferase</keyword>
<evidence type="ECO:0000256" key="4">
    <source>
        <dbReference type="ARBA" id="ARBA00022691"/>
    </source>
</evidence>
<dbReference type="PANTHER" id="PTHR42933:SF3">
    <property type="entry name" value="TYPE I RESTRICTION ENZYME MJAVIII METHYLASE SUBUNIT"/>
    <property type="match status" value="1"/>
</dbReference>
<proteinExistence type="predicted"/>
<reference evidence="9" key="1">
    <citation type="submission" date="2022-07" db="EMBL/GenBank/DDBJ databases">
        <authorList>
            <person name="Wu T."/>
        </authorList>
    </citation>
    <scope>NUCLEOTIDE SEQUENCE</scope>
    <source>
        <strain evidence="9">SD-1</strain>
    </source>
</reference>
<dbReference type="Gene3D" id="3.40.50.150">
    <property type="entry name" value="Vaccinia Virus protein VP39"/>
    <property type="match status" value="1"/>
</dbReference>
<dbReference type="InterPro" id="IPR051537">
    <property type="entry name" value="DNA_Adenine_Mtase"/>
</dbReference>
<dbReference type="InterPro" id="IPR003356">
    <property type="entry name" value="DNA_methylase_A-5"/>
</dbReference>
<dbReference type="GO" id="GO:0008170">
    <property type="term" value="F:N-methyltransferase activity"/>
    <property type="evidence" value="ECO:0007669"/>
    <property type="project" value="InterPro"/>
</dbReference>
<name>A0AAX3EDA2_PAEUR</name>
<evidence type="ECO:0000256" key="1">
    <source>
        <dbReference type="ARBA" id="ARBA00011900"/>
    </source>
</evidence>
<dbReference type="Pfam" id="PF02384">
    <property type="entry name" value="N6_Mtase"/>
    <property type="match status" value="1"/>
</dbReference>
<dbReference type="InterPro" id="IPR002052">
    <property type="entry name" value="DNA_methylase_N6_adenine_CS"/>
</dbReference>
<dbReference type="REBASE" id="673076">
    <property type="entry name" value="M.PurSD1ORF12795P"/>
</dbReference>
<dbReference type="RefSeq" id="WP_069694976.1">
    <property type="nucleotide sequence ID" value="NZ_CP043010.1"/>
</dbReference>
<dbReference type="SUPFAM" id="SSF53335">
    <property type="entry name" value="S-adenosyl-L-methionine-dependent methyltransferases"/>
    <property type="match status" value="1"/>
</dbReference>
<dbReference type="AlphaFoldDB" id="A0AAX3EDA2"/>
<dbReference type="GO" id="GO:0032259">
    <property type="term" value="P:methylation"/>
    <property type="evidence" value="ECO:0007669"/>
    <property type="project" value="UniProtKB-KW"/>
</dbReference>
<evidence type="ECO:0000256" key="5">
    <source>
        <dbReference type="ARBA" id="ARBA00022747"/>
    </source>
</evidence>
<accession>A0AAX3EDA2</accession>
<dbReference type="GO" id="GO:0009007">
    <property type="term" value="F:site-specific DNA-methyltransferase (adenine-specific) activity"/>
    <property type="evidence" value="ECO:0007669"/>
    <property type="project" value="UniProtKB-EC"/>
</dbReference>
<feature type="domain" description="DNA methylase adenine-specific" evidence="7">
    <location>
        <begin position="161"/>
        <end position="468"/>
    </location>
</feature>
<keyword evidence="3" id="KW-0808">Transferase</keyword>
<evidence type="ECO:0000256" key="6">
    <source>
        <dbReference type="ARBA" id="ARBA00047942"/>
    </source>
</evidence>
<dbReference type="PANTHER" id="PTHR42933">
    <property type="entry name" value="SLR6095 PROTEIN"/>
    <property type="match status" value="1"/>
</dbReference>
<evidence type="ECO:0000256" key="2">
    <source>
        <dbReference type="ARBA" id="ARBA00022603"/>
    </source>
</evidence>
<protein>
    <recommendedName>
        <fullName evidence="1">site-specific DNA-methyltransferase (adenine-specific)</fullName>
        <ecNumber evidence="1">2.1.1.72</ecNumber>
    </recommendedName>
</protein>
<evidence type="ECO:0000256" key="3">
    <source>
        <dbReference type="ARBA" id="ARBA00022679"/>
    </source>
</evidence>
<keyword evidence="5" id="KW-0680">Restriction system</keyword>
<dbReference type="GO" id="GO:0003677">
    <property type="term" value="F:DNA binding"/>
    <property type="evidence" value="ECO:0007669"/>
    <property type="project" value="InterPro"/>
</dbReference>
<dbReference type="InterPro" id="IPR022749">
    <property type="entry name" value="D12N6_MeTrfase_N"/>
</dbReference>
<dbReference type="InterPro" id="IPR029063">
    <property type="entry name" value="SAM-dependent_MTases_sf"/>
</dbReference>
<evidence type="ECO:0000259" key="7">
    <source>
        <dbReference type="Pfam" id="PF02384"/>
    </source>
</evidence>
<comment type="catalytic activity">
    <reaction evidence="6">
        <text>a 2'-deoxyadenosine in DNA + S-adenosyl-L-methionine = an N(6)-methyl-2'-deoxyadenosine in DNA + S-adenosyl-L-homocysteine + H(+)</text>
        <dbReference type="Rhea" id="RHEA:15197"/>
        <dbReference type="Rhea" id="RHEA-COMP:12418"/>
        <dbReference type="Rhea" id="RHEA-COMP:12419"/>
        <dbReference type="ChEBI" id="CHEBI:15378"/>
        <dbReference type="ChEBI" id="CHEBI:57856"/>
        <dbReference type="ChEBI" id="CHEBI:59789"/>
        <dbReference type="ChEBI" id="CHEBI:90615"/>
        <dbReference type="ChEBI" id="CHEBI:90616"/>
        <dbReference type="EC" id="2.1.1.72"/>
    </reaction>
</comment>
<feature type="domain" description="N6 adenine-specific DNA methyltransferase N-terminal" evidence="8">
    <location>
        <begin position="14"/>
        <end position="146"/>
    </location>
</feature>
<evidence type="ECO:0000313" key="10">
    <source>
        <dbReference type="Proteomes" id="UP001163293"/>
    </source>
</evidence>
<sequence>MAELAEASRKTTARIVWDTADKYLRNIVDEEDYGDYILPFTVLRRLECMLADTKDDVIKFVDSFANMPQHLIDIAVKDRFGLGFYNVSRLDLATIASVDDNVDKSLKSYIDGFSNNIADIWVSFDFNRRAKVLADANRLHAVVKHFSTLDLSPNSLSNTGMGDVFEDVMYRAFNKKGKAAGNFYTPRDAIRLMVDVLISNDDDTIASDHAARSVYDPTAGSGGMLLIAQEALKRTNEKVDVTLYGQELMPSAFALGKADLLIQGGRPDAIKKGNTLVEDLYEEQTFDYVLSNPPFGVDWEVEEKSVREQAKTPGSRFSHGLPSTADGQMLFLAHCASKLSPAAKNGQGGRAAVVSNAAPLFGSDKGPNAIRQWLLDEDLIDAIIALPTSMFYGTGIATYVWILDTNKDPEREGKIQLIDGSAQWETMRKPMGDKRREMSKRNRSVVLEAYRAFELADPAISRVMTPDDFKFQDIPIFRQARFSTQFSEKVVEELRARRDFSDGHVDVLKKLDGTAWNEIPQVLPKLAKANGLKAGIGLVDAVMRAMGVPDEAAAPAVDRKGNPVAADGWKITERVPLSEDIDEHMKREVLPFAPDARWDPAKAKDGNDIPFTRIFYTPETPHSLAEIDADVERIMGELVDMFKVVSDE</sequence>
<gene>
    <name evidence="9" type="ORF">NL394_12795</name>
</gene>
<evidence type="ECO:0000259" key="8">
    <source>
        <dbReference type="Pfam" id="PF12161"/>
    </source>
</evidence>
<dbReference type="PRINTS" id="PR00507">
    <property type="entry name" value="N12N6MTFRASE"/>
</dbReference>
<dbReference type="Proteomes" id="UP001163293">
    <property type="component" value="Chromosome"/>
</dbReference>
<dbReference type="PROSITE" id="PS00092">
    <property type="entry name" value="N6_MTASE"/>
    <property type="match status" value="1"/>
</dbReference>
<dbReference type="EMBL" id="CP101185">
    <property type="protein sequence ID" value="UYV95958.1"/>
    <property type="molecule type" value="Genomic_DNA"/>
</dbReference>
<dbReference type="GO" id="GO:0009307">
    <property type="term" value="P:DNA restriction-modification system"/>
    <property type="evidence" value="ECO:0007669"/>
    <property type="project" value="UniProtKB-KW"/>
</dbReference>
<dbReference type="EC" id="2.1.1.72" evidence="1"/>
<keyword evidence="10" id="KW-1185">Reference proteome</keyword>
<evidence type="ECO:0000313" key="9">
    <source>
        <dbReference type="EMBL" id="UYV95958.1"/>
    </source>
</evidence>